<dbReference type="AlphaFoldDB" id="A0A7L4UPQ9"/>
<dbReference type="OrthoDB" id="1070463at2"/>
<dbReference type="Gene3D" id="2.40.160.100">
    <property type="match status" value="1"/>
</dbReference>
<evidence type="ECO:0000256" key="1">
    <source>
        <dbReference type="SAM" id="SignalP"/>
    </source>
</evidence>
<accession>A0A7L4UPQ9</accession>
<organism evidence="2 3">
    <name type="scientific">Balneicella halophila</name>
    <dbReference type="NCBI Taxonomy" id="1537566"/>
    <lineage>
        <taxon>Bacteria</taxon>
        <taxon>Pseudomonadati</taxon>
        <taxon>Bacteroidota</taxon>
        <taxon>Bacteroidia</taxon>
        <taxon>Bacteroidales</taxon>
        <taxon>Balneicellaceae</taxon>
        <taxon>Balneicella</taxon>
    </lineage>
</organism>
<sequence>MKKNYVMILVMIFSSMSLWAQNDGSKLTLDLQLRSRGELREGALVPKTEDELPGAFINNRTRLNLGYVKDFLEVGLSVQHVGVWGDDKQVHKDADFGVHEAWAKMTFGEGFFVKLGRQVISYDDQRILGALDWHVAGRHHDAVKLGYENAKHKLHFIAAFNQNKENVHGNYYDSSIGQPYKSMQTLWYNVSINPSVNMSFLFMNLGAQKIDYGLGLPKKVQYMQTAGSHMKFGVLPQLQATVSGYYQFGKTASEQDVSAYMLSGILNYKFSNNISAKLGTDYLSGQDESEELTAFNPLYGTHHKFYGFMDYFFVSPFADGYKPGLWDTYIGVNTMLVPKVSLGLTYHYFQMATDTYNRNDNNMSYLDKDLGSEIDLNAKWNIHKDITLTGGFSFALLSDSMDVVKGGDSDEFQYWTWLSLNISPRLFTR</sequence>
<dbReference type="InterPro" id="IPR053728">
    <property type="entry name" value="Alginate_Permeability_Chnl"/>
</dbReference>
<dbReference type="RefSeq" id="WP_116496568.1">
    <property type="nucleotide sequence ID" value="NZ_QENZ01000004.1"/>
</dbReference>
<feature type="signal peptide" evidence="1">
    <location>
        <begin position="1"/>
        <end position="20"/>
    </location>
</feature>
<evidence type="ECO:0000313" key="3">
    <source>
        <dbReference type="Proteomes" id="UP000251835"/>
    </source>
</evidence>
<dbReference type="Proteomes" id="UP000251835">
    <property type="component" value="Unassembled WGS sequence"/>
</dbReference>
<proteinExistence type="predicted"/>
<keyword evidence="1" id="KW-0732">Signal</keyword>
<protein>
    <recommendedName>
        <fullName evidence="4">Alginate export protein</fullName>
    </recommendedName>
</protein>
<comment type="caution">
    <text evidence="2">The sequence shown here is derived from an EMBL/GenBank/DDBJ whole genome shotgun (WGS) entry which is preliminary data.</text>
</comment>
<keyword evidence="3" id="KW-1185">Reference proteome</keyword>
<feature type="chain" id="PRO_5029832695" description="Alginate export protein" evidence="1">
    <location>
        <begin position="21"/>
        <end position="429"/>
    </location>
</feature>
<evidence type="ECO:0008006" key="4">
    <source>
        <dbReference type="Google" id="ProtNLM"/>
    </source>
</evidence>
<evidence type="ECO:0000313" key="2">
    <source>
        <dbReference type="EMBL" id="PVX51024.1"/>
    </source>
</evidence>
<reference evidence="2 3" key="1">
    <citation type="submission" date="2018-05" db="EMBL/GenBank/DDBJ databases">
        <title>Genomic Encyclopedia of Type Strains, Phase IV (KMG-IV): sequencing the most valuable type-strain genomes for metagenomic binning, comparative biology and taxonomic classification.</title>
        <authorList>
            <person name="Goeker M."/>
        </authorList>
    </citation>
    <scope>NUCLEOTIDE SEQUENCE [LARGE SCALE GENOMIC DNA]</scope>
    <source>
        <strain evidence="2 3">DSM 28579</strain>
    </source>
</reference>
<gene>
    <name evidence="2" type="ORF">C7377_1357</name>
</gene>
<name>A0A7L4UPQ9_BALHA</name>
<dbReference type="EMBL" id="QENZ01000004">
    <property type="protein sequence ID" value="PVX51024.1"/>
    <property type="molecule type" value="Genomic_DNA"/>
</dbReference>